<dbReference type="HOGENOM" id="CLU_2498314_0_0_1"/>
<reference evidence="2 3" key="1">
    <citation type="journal article" date="2012" name="BMC Genomics">
        <title>Sequencing the genome of Marssonina brunnea reveals fungus-poplar co-evolution.</title>
        <authorList>
            <person name="Zhu S."/>
            <person name="Cao Y.-Z."/>
            <person name="Jiang C."/>
            <person name="Tan B.-Y."/>
            <person name="Wang Z."/>
            <person name="Feng S."/>
            <person name="Zhang L."/>
            <person name="Su X.-H."/>
            <person name="Brejova B."/>
            <person name="Vinar T."/>
            <person name="Xu M."/>
            <person name="Wang M.-X."/>
            <person name="Zhang S.-G."/>
            <person name="Huang M.-R."/>
            <person name="Wu R."/>
            <person name="Zhou Y."/>
        </authorList>
    </citation>
    <scope>NUCLEOTIDE SEQUENCE [LARGE SCALE GENOMIC DNA]</scope>
    <source>
        <strain evidence="2 3">MB_m1</strain>
    </source>
</reference>
<keyword evidence="3" id="KW-1185">Reference proteome</keyword>
<evidence type="ECO:0000313" key="2">
    <source>
        <dbReference type="EMBL" id="EKD20351.1"/>
    </source>
</evidence>
<name>K1X5C6_MARBU</name>
<dbReference type="InParanoid" id="K1X5C6"/>
<feature type="signal peptide" evidence="1">
    <location>
        <begin position="1"/>
        <end position="18"/>
    </location>
</feature>
<feature type="chain" id="PRO_5003855160" evidence="1">
    <location>
        <begin position="19"/>
        <end position="86"/>
    </location>
</feature>
<organism evidence="2 3">
    <name type="scientific">Marssonina brunnea f. sp. multigermtubi (strain MB_m1)</name>
    <name type="common">Marssonina leaf spot fungus</name>
    <dbReference type="NCBI Taxonomy" id="1072389"/>
    <lineage>
        <taxon>Eukaryota</taxon>
        <taxon>Fungi</taxon>
        <taxon>Dikarya</taxon>
        <taxon>Ascomycota</taxon>
        <taxon>Pezizomycotina</taxon>
        <taxon>Leotiomycetes</taxon>
        <taxon>Helotiales</taxon>
        <taxon>Drepanopezizaceae</taxon>
        <taxon>Drepanopeziza</taxon>
    </lineage>
</organism>
<dbReference type="AlphaFoldDB" id="K1X5C6"/>
<dbReference type="OrthoDB" id="10334330at2759"/>
<proteinExistence type="predicted"/>
<accession>K1X5C6</accession>
<dbReference type="EMBL" id="JH921429">
    <property type="protein sequence ID" value="EKD20351.1"/>
    <property type="molecule type" value="Genomic_DNA"/>
</dbReference>
<gene>
    <name evidence="2" type="ORF">MBM_01033</name>
</gene>
<sequence length="86" mass="9124">MKFTSVALTLALALPGLAIPNPFGAPVSLEARQQPGCLTVQSLTGECVKDRCRSPDYECRPGGCTNCWAYCCSTGLPPPPEVTPRI</sequence>
<protein>
    <submittedName>
        <fullName evidence="2">Uncharacterized protein</fullName>
    </submittedName>
</protein>
<dbReference type="Proteomes" id="UP000006753">
    <property type="component" value="Unassembled WGS sequence"/>
</dbReference>
<evidence type="ECO:0000256" key="1">
    <source>
        <dbReference type="SAM" id="SignalP"/>
    </source>
</evidence>
<keyword evidence="1" id="KW-0732">Signal</keyword>
<evidence type="ECO:0000313" key="3">
    <source>
        <dbReference type="Proteomes" id="UP000006753"/>
    </source>
</evidence>
<dbReference type="KEGG" id="mbe:MBM_01033"/>